<proteinExistence type="predicted"/>
<comment type="caution">
    <text evidence="4">The sequence shown here is derived from an EMBL/GenBank/DDBJ whole genome shotgun (WGS) entry which is preliminary data.</text>
</comment>
<dbReference type="CDD" id="cd06422">
    <property type="entry name" value="NTP_transferase_like_1"/>
    <property type="match status" value="1"/>
</dbReference>
<evidence type="ECO:0000259" key="3">
    <source>
        <dbReference type="Pfam" id="PF00483"/>
    </source>
</evidence>
<keyword evidence="5" id="KW-1185">Reference proteome</keyword>
<dbReference type="InterPro" id="IPR050065">
    <property type="entry name" value="GlmU-like"/>
</dbReference>
<evidence type="ECO:0000313" key="4">
    <source>
        <dbReference type="EMBL" id="RUO20395.1"/>
    </source>
</evidence>
<dbReference type="PANTHER" id="PTHR43584:SF8">
    <property type="entry name" value="N-ACETYLMURAMATE ALPHA-1-PHOSPHATE URIDYLYLTRANSFERASE"/>
    <property type="match status" value="1"/>
</dbReference>
<keyword evidence="2 4" id="KW-0548">Nucleotidyltransferase</keyword>
<dbReference type="NCBIfam" id="NF045761">
    <property type="entry name" value="NAMPUrTaseMurU"/>
    <property type="match status" value="1"/>
</dbReference>
<gene>
    <name evidence="4" type="ORF">CWE08_07955</name>
</gene>
<reference evidence="5" key="1">
    <citation type="journal article" date="2018" name="Front. Microbiol.">
        <title>Genome-Based Analysis Reveals the Taxonomy and Diversity of the Family Idiomarinaceae.</title>
        <authorList>
            <person name="Liu Y."/>
            <person name="Lai Q."/>
            <person name="Shao Z."/>
        </authorList>
    </citation>
    <scope>NUCLEOTIDE SEQUENCE [LARGE SCALE GENOMIC DNA]</scope>
    <source>
        <strain evidence="5">GBPy7</strain>
    </source>
</reference>
<dbReference type="InterPro" id="IPR054790">
    <property type="entry name" value="MurU"/>
</dbReference>
<dbReference type="EMBL" id="PIPJ01000005">
    <property type="protein sequence ID" value="RUO20395.1"/>
    <property type="molecule type" value="Genomic_DNA"/>
</dbReference>
<evidence type="ECO:0000256" key="1">
    <source>
        <dbReference type="ARBA" id="ARBA00022679"/>
    </source>
</evidence>
<dbReference type="SUPFAM" id="SSF53448">
    <property type="entry name" value="Nucleotide-diphospho-sugar transferases"/>
    <property type="match status" value="1"/>
</dbReference>
<dbReference type="Proteomes" id="UP000288395">
    <property type="component" value="Unassembled WGS sequence"/>
</dbReference>
<dbReference type="RefSeq" id="WP_126767343.1">
    <property type="nucleotide sequence ID" value="NZ_PIPJ01000005.1"/>
</dbReference>
<organism evidence="4 5">
    <name type="scientific">Aliidiomarina iranensis</name>
    <dbReference type="NCBI Taxonomy" id="1434071"/>
    <lineage>
        <taxon>Bacteria</taxon>
        <taxon>Pseudomonadati</taxon>
        <taxon>Pseudomonadota</taxon>
        <taxon>Gammaproteobacteria</taxon>
        <taxon>Alteromonadales</taxon>
        <taxon>Idiomarinaceae</taxon>
        <taxon>Aliidiomarina</taxon>
    </lineage>
</organism>
<protein>
    <submittedName>
        <fullName evidence="4">Mannose-1-phosphate guanylyltransferase</fullName>
    </submittedName>
</protein>
<dbReference type="AlphaFoldDB" id="A0A432VV72"/>
<evidence type="ECO:0000256" key="2">
    <source>
        <dbReference type="ARBA" id="ARBA00022695"/>
    </source>
</evidence>
<dbReference type="InterPro" id="IPR005835">
    <property type="entry name" value="NTP_transferase_dom"/>
</dbReference>
<feature type="domain" description="Nucleotidyl transferase" evidence="3">
    <location>
        <begin position="2"/>
        <end position="122"/>
    </location>
</feature>
<evidence type="ECO:0000313" key="5">
    <source>
        <dbReference type="Proteomes" id="UP000288395"/>
    </source>
</evidence>
<dbReference type="PANTHER" id="PTHR43584">
    <property type="entry name" value="NUCLEOTIDYL TRANSFERASE"/>
    <property type="match status" value="1"/>
</dbReference>
<dbReference type="Gene3D" id="3.90.550.10">
    <property type="entry name" value="Spore Coat Polysaccharide Biosynthesis Protein SpsA, Chain A"/>
    <property type="match status" value="1"/>
</dbReference>
<dbReference type="OrthoDB" id="9788272at2"/>
<dbReference type="GO" id="GO:0016779">
    <property type="term" value="F:nucleotidyltransferase activity"/>
    <property type="evidence" value="ECO:0007669"/>
    <property type="project" value="UniProtKB-KW"/>
</dbReference>
<accession>A0A432VV72</accession>
<name>A0A432VV72_9GAMM</name>
<dbReference type="InterPro" id="IPR029044">
    <property type="entry name" value="Nucleotide-diphossugar_trans"/>
</dbReference>
<keyword evidence="1 4" id="KW-0808">Transferase</keyword>
<sequence length="226" mass="25030">MKAMILAAGRGERMRPLTDHTPKPLLQVAGKALIVWHLENLKRAGIEQVVINTAWLSEQFEQALGDGSDYGIEITWSKEPEGGLETAGGIINALPHLGEEPFILVNGDIWCDFDFRDLPQHISGLGHLVMVDNPAHHPVGDFSIHHDRVENTPGLTFSGISVLSPKLFAGAEVGFLKLRPFFEKAINKHSLTGEHYNGFWTDVGTPERLTQLSDFLSGRHSEQARR</sequence>
<dbReference type="Pfam" id="PF00483">
    <property type="entry name" value="NTP_transferase"/>
    <property type="match status" value="1"/>
</dbReference>